<name>A0AAD1XSQ3_EUPCR</name>
<organism evidence="2 3">
    <name type="scientific">Euplotes crassus</name>
    <dbReference type="NCBI Taxonomy" id="5936"/>
    <lineage>
        <taxon>Eukaryota</taxon>
        <taxon>Sar</taxon>
        <taxon>Alveolata</taxon>
        <taxon>Ciliophora</taxon>
        <taxon>Intramacronucleata</taxon>
        <taxon>Spirotrichea</taxon>
        <taxon>Hypotrichia</taxon>
        <taxon>Euplotida</taxon>
        <taxon>Euplotidae</taxon>
        <taxon>Moneuplotes</taxon>
    </lineage>
</organism>
<evidence type="ECO:0000313" key="2">
    <source>
        <dbReference type="EMBL" id="CAI2378177.1"/>
    </source>
</evidence>
<proteinExistence type="predicted"/>
<reference evidence="2" key="1">
    <citation type="submission" date="2023-07" db="EMBL/GenBank/DDBJ databases">
        <authorList>
            <consortium name="AG Swart"/>
            <person name="Singh M."/>
            <person name="Singh A."/>
            <person name="Seah K."/>
            <person name="Emmerich C."/>
        </authorList>
    </citation>
    <scope>NUCLEOTIDE SEQUENCE</scope>
    <source>
        <strain evidence="2">DP1</strain>
    </source>
</reference>
<accession>A0AAD1XSQ3</accession>
<sequence length="276" mass="32253">MESNTQSKLHSLNIGSLSEVFTFTPLKTSLKLRLVCRKFNQAVCYGWRLRIYEIGICVEHCETQLSDGFDEKTVEEYKLMSEHQDCIIHDLKGLFTRAFKLNSPTRYYPNLGWLQKPDRLIVLPLLMACVILKKKNGEELMVDYKKEGINKTFWYKLKLNFRGRTRPTKLINDFEISKVTPKQLQNCRMILRQNADLSPAKISPVSSCASDLYEWTKLALKYFDIKHEILSLGIKQVEEKIESYKTTSQKMLKVFEKILANQQFWIPPEQTLTDPN</sequence>
<protein>
    <recommendedName>
        <fullName evidence="1">F-box domain-containing protein</fullName>
    </recommendedName>
</protein>
<gene>
    <name evidence="2" type="ORF">ECRASSUSDP1_LOCUS19572</name>
</gene>
<comment type="caution">
    <text evidence="2">The sequence shown here is derived from an EMBL/GenBank/DDBJ whole genome shotgun (WGS) entry which is preliminary data.</text>
</comment>
<evidence type="ECO:0000313" key="3">
    <source>
        <dbReference type="Proteomes" id="UP001295684"/>
    </source>
</evidence>
<feature type="domain" description="F-box" evidence="1">
    <location>
        <begin position="12"/>
        <end position="44"/>
    </location>
</feature>
<dbReference type="EMBL" id="CAMPGE010019876">
    <property type="protein sequence ID" value="CAI2378177.1"/>
    <property type="molecule type" value="Genomic_DNA"/>
</dbReference>
<dbReference type="AlphaFoldDB" id="A0AAD1XSQ3"/>
<dbReference type="Gene3D" id="1.20.920.20">
    <property type="match status" value="1"/>
</dbReference>
<dbReference type="InterPro" id="IPR001810">
    <property type="entry name" value="F-box_dom"/>
</dbReference>
<keyword evidence="3" id="KW-1185">Reference proteome</keyword>
<dbReference type="Pfam" id="PF00646">
    <property type="entry name" value="F-box"/>
    <property type="match status" value="1"/>
</dbReference>
<dbReference type="Proteomes" id="UP001295684">
    <property type="component" value="Unassembled WGS sequence"/>
</dbReference>
<evidence type="ECO:0000259" key="1">
    <source>
        <dbReference type="Pfam" id="PF00646"/>
    </source>
</evidence>